<keyword evidence="3" id="KW-1185">Reference proteome</keyword>
<dbReference type="AlphaFoldDB" id="A0A2T1NKW4"/>
<name>A0A2T1NKW4_9FLAO</name>
<keyword evidence="1" id="KW-0732">Signal</keyword>
<sequence length="186" mass="19903">MKSIYKIFSIAVFALAAVSCSNDDDFTQIPTQQEPDFSGTYAQNDQMGRPAVNTVFVSSSSKDMFNTTIPTDQNAAFQSMFETNLTGLSPAYANPGDQNALGLDAPTFTGLLATDVLNVSLDGTTTFFDGTNVLTGRALADDVISVELLLIFGGEDGTENPSLSDDHVDANDKPFLTSFPYLASPW</sequence>
<dbReference type="InterPro" id="IPR025566">
    <property type="entry name" value="DUF4331"/>
</dbReference>
<evidence type="ECO:0000313" key="3">
    <source>
        <dbReference type="Proteomes" id="UP000238430"/>
    </source>
</evidence>
<accession>A0A2T1NKW4</accession>
<evidence type="ECO:0000256" key="1">
    <source>
        <dbReference type="SAM" id="SignalP"/>
    </source>
</evidence>
<proteinExistence type="predicted"/>
<dbReference type="Proteomes" id="UP000238430">
    <property type="component" value="Unassembled WGS sequence"/>
</dbReference>
<dbReference type="EMBL" id="PXOT01000015">
    <property type="protein sequence ID" value="PSG93492.1"/>
    <property type="molecule type" value="Genomic_DNA"/>
</dbReference>
<feature type="chain" id="PRO_5015461590" evidence="1">
    <location>
        <begin position="22"/>
        <end position="186"/>
    </location>
</feature>
<dbReference type="Pfam" id="PF14224">
    <property type="entry name" value="DUF4331"/>
    <property type="match status" value="2"/>
</dbReference>
<dbReference type="RefSeq" id="WP_027878601.1">
    <property type="nucleotide sequence ID" value="NZ_JACHWV010000001.1"/>
</dbReference>
<dbReference type="PROSITE" id="PS51257">
    <property type="entry name" value="PROKAR_LIPOPROTEIN"/>
    <property type="match status" value="1"/>
</dbReference>
<comment type="caution">
    <text evidence="2">The sequence shown here is derived from an EMBL/GenBank/DDBJ whole genome shotgun (WGS) entry which is preliminary data.</text>
</comment>
<dbReference type="OrthoDB" id="9791748at2"/>
<protein>
    <submittedName>
        <fullName evidence="2">DUF4331 domain-containing protein</fullName>
    </submittedName>
</protein>
<reference evidence="2 3" key="1">
    <citation type="submission" date="2018-03" db="EMBL/GenBank/DDBJ databases">
        <title>Mesoflavibacter sp. HG37 and Mesoflavibacter sp. HG96 sp.nov., two marine bacteria isolated from seawater of Western Pacific Ocean.</title>
        <authorList>
            <person name="Cheng H."/>
            <person name="Wu Y.-H."/>
            <person name="Guo L.-L."/>
            <person name="Xu X.-W."/>
        </authorList>
    </citation>
    <scope>NUCLEOTIDE SEQUENCE [LARGE SCALE GENOMIC DNA]</scope>
    <source>
        <strain evidence="2 3">KCTC 42117</strain>
    </source>
</reference>
<organism evidence="2 3">
    <name type="scientific">Mesoflavibacter zeaxanthinifaciens subsp. sabulilitoris</name>
    <dbReference type="NCBI Taxonomy" id="1520893"/>
    <lineage>
        <taxon>Bacteria</taxon>
        <taxon>Pseudomonadati</taxon>
        <taxon>Bacteroidota</taxon>
        <taxon>Flavobacteriia</taxon>
        <taxon>Flavobacteriales</taxon>
        <taxon>Flavobacteriaceae</taxon>
        <taxon>Mesoflavibacter</taxon>
    </lineage>
</organism>
<evidence type="ECO:0000313" key="2">
    <source>
        <dbReference type="EMBL" id="PSG93492.1"/>
    </source>
</evidence>
<feature type="signal peptide" evidence="1">
    <location>
        <begin position="1"/>
        <end position="21"/>
    </location>
</feature>
<gene>
    <name evidence="2" type="ORF">C7H61_02980</name>
</gene>